<dbReference type="EMBL" id="CAJNOJ010000048">
    <property type="protein sequence ID" value="CAF0954752.1"/>
    <property type="molecule type" value="Genomic_DNA"/>
</dbReference>
<dbReference type="GO" id="GO:0004879">
    <property type="term" value="F:nuclear receptor activity"/>
    <property type="evidence" value="ECO:0007669"/>
    <property type="project" value="TreeGrafter"/>
</dbReference>
<dbReference type="Proteomes" id="UP000663828">
    <property type="component" value="Unassembled WGS sequence"/>
</dbReference>
<dbReference type="PROSITE" id="PS51030">
    <property type="entry name" value="NUCLEAR_REC_DBD_2"/>
    <property type="match status" value="1"/>
</dbReference>
<keyword evidence="6" id="KW-0804">Transcription</keyword>
<reference evidence="11" key="1">
    <citation type="submission" date="2021-02" db="EMBL/GenBank/DDBJ databases">
        <authorList>
            <person name="Nowell W R."/>
        </authorList>
    </citation>
    <scope>NUCLEOTIDE SEQUENCE</scope>
</reference>
<dbReference type="SMART" id="SM00399">
    <property type="entry name" value="ZnF_C4"/>
    <property type="match status" value="1"/>
</dbReference>
<evidence type="ECO:0000313" key="12">
    <source>
        <dbReference type="Proteomes" id="UP000663828"/>
    </source>
</evidence>
<dbReference type="CDD" id="cd06916">
    <property type="entry name" value="NR_DBD_like"/>
    <property type="match status" value="1"/>
</dbReference>
<keyword evidence="2" id="KW-0863">Zinc-finger</keyword>
<dbReference type="InterPro" id="IPR001628">
    <property type="entry name" value="Znf_hrmn_rcpt"/>
</dbReference>
<evidence type="ECO:0000256" key="6">
    <source>
        <dbReference type="ARBA" id="ARBA00023163"/>
    </source>
</evidence>
<evidence type="ECO:0000259" key="9">
    <source>
        <dbReference type="PROSITE" id="PS51030"/>
    </source>
</evidence>
<dbReference type="EMBL" id="CAJNOR010001816">
    <property type="protein sequence ID" value="CAF1203747.1"/>
    <property type="molecule type" value="Genomic_DNA"/>
</dbReference>
<dbReference type="GO" id="GO:0008270">
    <property type="term" value="F:zinc ion binding"/>
    <property type="evidence" value="ECO:0007669"/>
    <property type="project" value="UniProtKB-KW"/>
</dbReference>
<accession>A0A814WGI6</accession>
<dbReference type="OrthoDB" id="10018779at2759"/>
<keyword evidence="8" id="KW-0539">Nucleus</keyword>
<dbReference type="PRINTS" id="PR00047">
    <property type="entry name" value="STROIDFINGER"/>
</dbReference>
<comment type="caution">
    <text evidence="11">The sequence shown here is derived from an EMBL/GenBank/DDBJ whole genome shotgun (WGS) entry which is preliminary data.</text>
</comment>
<evidence type="ECO:0000256" key="8">
    <source>
        <dbReference type="ARBA" id="ARBA00023242"/>
    </source>
</evidence>
<dbReference type="Pfam" id="PF00105">
    <property type="entry name" value="zf-C4"/>
    <property type="match status" value="1"/>
</dbReference>
<keyword evidence="3" id="KW-0862">Zinc</keyword>
<dbReference type="AlphaFoldDB" id="A0A814WGI6"/>
<sequence length="358" mass="40831">MVTKRNCGLPLICLVCGDVARGINFDVMTCMSCKTFFRRHSQKLIKVDPVCKSNDNCEITKMTRGTCSACRLKKCYELGMTFHSLRRWPSSNGSHLITNSQRSASLLPKPVPIGLLQNDRSNLTTDEWSLLSNIIHAYDETNIMPHINHLLAQQSSLPPKLRSKVSKSMNILQFFLSALQPFFECSPYFQKLTVNSRQILIQQNYDTASIMNCVFIIREMSALNNMTFLISCDAVYGDDIFQYSTHFVSRLEPNSMLIKILLLILAFSTNCSIVTPNQSNRRTSVSNAMTILEVQNIFVTMFWKYLIYQYGFTASVKRLNSLIKYILDLLHSINEKSNVQHGQMIDTIVEQTTRSLSI</sequence>
<keyword evidence="5" id="KW-0238">DNA-binding</keyword>
<dbReference type="PROSITE" id="PS00031">
    <property type="entry name" value="NUCLEAR_REC_DBD_1"/>
    <property type="match status" value="1"/>
</dbReference>
<evidence type="ECO:0000256" key="2">
    <source>
        <dbReference type="ARBA" id="ARBA00022771"/>
    </source>
</evidence>
<keyword evidence="7" id="KW-0675">Receptor</keyword>
<evidence type="ECO:0000313" key="10">
    <source>
        <dbReference type="EMBL" id="CAF0954752.1"/>
    </source>
</evidence>
<evidence type="ECO:0000256" key="4">
    <source>
        <dbReference type="ARBA" id="ARBA00023015"/>
    </source>
</evidence>
<proteinExistence type="predicted"/>
<dbReference type="InterPro" id="IPR013088">
    <property type="entry name" value="Znf_NHR/GATA"/>
</dbReference>
<gene>
    <name evidence="10" type="ORF">EDS130_LOCUS12528</name>
    <name evidence="11" type="ORF">XAT740_LOCUS23825</name>
</gene>
<evidence type="ECO:0000256" key="1">
    <source>
        <dbReference type="ARBA" id="ARBA00022723"/>
    </source>
</evidence>
<evidence type="ECO:0000256" key="7">
    <source>
        <dbReference type="ARBA" id="ARBA00023170"/>
    </source>
</evidence>
<dbReference type="Proteomes" id="UP000663852">
    <property type="component" value="Unassembled WGS sequence"/>
</dbReference>
<dbReference type="SUPFAM" id="SSF57716">
    <property type="entry name" value="Glucocorticoid receptor-like (DNA-binding domain)"/>
    <property type="match status" value="1"/>
</dbReference>
<dbReference type="PANTHER" id="PTHR24082">
    <property type="entry name" value="NUCLEAR HORMONE RECEPTOR"/>
    <property type="match status" value="1"/>
</dbReference>
<dbReference type="GO" id="GO:0000978">
    <property type="term" value="F:RNA polymerase II cis-regulatory region sequence-specific DNA binding"/>
    <property type="evidence" value="ECO:0007669"/>
    <property type="project" value="TreeGrafter"/>
</dbReference>
<feature type="domain" description="Nuclear receptor" evidence="9">
    <location>
        <begin position="10"/>
        <end position="87"/>
    </location>
</feature>
<organism evidence="11 12">
    <name type="scientific">Adineta ricciae</name>
    <name type="common">Rotifer</name>
    <dbReference type="NCBI Taxonomy" id="249248"/>
    <lineage>
        <taxon>Eukaryota</taxon>
        <taxon>Metazoa</taxon>
        <taxon>Spiralia</taxon>
        <taxon>Gnathifera</taxon>
        <taxon>Rotifera</taxon>
        <taxon>Eurotatoria</taxon>
        <taxon>Bdelloidea</taxon>
        <taxon>Adinetida</taxon>
        <taxon>Adinetidae</taxon>
        <taxon>Adineta</taxon>
    </lineage>
</organism>
<dbReference type="GO" id="GO:0030154">
    <property type="term" value="P:cell differentiation"/>
    <property type="evidence" value="ECO:0007669"/>
    <property type="project" value="TreeGrafter"/>
</dbReference>
<evidence type="ECO:0000313" key="11">
    <source>
        <dbReference type="EMBL" id="CAF1203747.1"/>
    </source>
</evidence>
<evidence type="ECO:0000256" key="5">
    <source>
        <dbReference type="ARBA" id="ARBA00023125"/>
    </source>
</evidence>
<dbReference type="PANTHER" id="PTHR24082:SF283">
    <property type="entry name" value="NUCLEAR HORMONE RECEPTOR HR96"/>
    <property type="match status" value="1"/>
</dbReference>
<dbReference type="GO" id="GO:0000122">
    <property type="term" value="P:negative regulation of transcription by RNA polymerase II"/>
    <property type="evidence" value="ECO:0007669"/>
    <property type="project" value="TreeGrafter"/>
</dbReference>
<dbReference type="Gene3D" id="3.30.50.10">
    <property type="entry name" value="Erythroid Transcription Factor GATA-1, subunit A"/>
    <property type="match status" value="1"/>
</dbReference>
<protein>
    <recommendedName>
        <fullName evidence="9">Nuclear receptor domain-containing protein</fullName>
    </recommendedName>
</protein>
<keyword evidence="12" id="KW-1185">Reference proteome</keyword>
<keyword evidence="4" id="KW-0805">Transcription regulation</keyword>
<name>A0A814WGI6_ADIRI</name>
<keyword evidence="1" id="KW-0479">Metal-binding</keyword>
<dbReference type="InterPro" id="IPR050234">
    <property type="entry name" value="Nuclear_hormone_rcpt_NR1"/>
</dbReference>
<dbReference type="GO" id="GO:0045944">
    <property type="term" value="P:positive regulation of transcription by RNA polymerase II"/>
    <property type="evidence" value="ECO:0007669"/>
    <property type="project" value="TreeGrafter"/>
</dbReference>
<evidence type="ECO:0000256" key="3">
    <source>
        <dbReference type="ARBA" id="ARBA00022833"/>
    </source>
</evidence>